<dbReference type="InterPro" id="IPR002225">
    <property type="entry name" value="3Beta_OHSteriod_DH/Estase"/>
</dbReference>
<keyword evidence="6" id="KW-1185">Reference proteome</keyword>
<dbReference type="Proteomes" id="UP000515202">
    <property type="component" value="Unplaced"/>
</dbReference>
<evidence type="ECO:0000256" key="4">
    <source>
        <dbReference type="SAM" id="MobiDB-lite"/>
    </source>
</evidence>
<dbReference type="CTD" id="50814"/>
<dbReference type="GeneID" id="105308815"/>
<dbReference type="Gene3D" id="3.40.50.720">
    <property type="entry name" value="NAD(P)-binding Rossmann-like Domain"/>
    <property type="match status" value="1"/>
</dbReference>
<feature type="transmembrane region" description="Helical" evidence="3">
    <location>
        <begin position="273"/>
        <end position="293"/>
    </location>
</feature>
<keyword evidence="2 3" id="KW-0560">Oxidoreductase</keyword>
<accession>A0A6P6C2J9</accession>
<sequence length="348" mass="38840">MSSGKKDFTGKTPFEAEMEQVDKPTTDLVTSTLSTEDIPEVSIDTKKVSQNQVRGKASTYAPASDLYPAVKGVSTVFHCASPSPSSNNKELFYRVNYIGTKSVIETCKQAGVQKLILTSSASVIFEGVDIKNGTEDLPYAMKPIDYYTETKILQEREVLVANNPEKNFFTTAIRPHGIFGPRDPQLVPTLIDAAKKGMMKFIIGPGPSQQLQLSSELRARPTHPRSWGAVSNFTFSLQAFHITNDEPIPFWTFLSRILTGLNYEAPKYYIPYWVAYYLALMLSLLVTVLSPVVQLKPTFTPMRVALAGTSHYYSCEKAKKAMGYQPLVSMDDAVERTVQSFHHLRRVE</sequence>
<dbReference type="InterPro" id="IPR050177">
    <property type="entry name" value="Lipid_A_modif_metabolic_enz"/>
</dbReference>
<dbReference type="GO" id="GO:0016616">
    <property type="term" value="F:oxidoreductase activity, acting on the CH-OH group of donors, NAD or NADP as acceptor"/>
    <property type="evidence" value="ECO:0007669"/>
    <property type="project" value="InterPro"/>
</dbReference>
<feature type="domain" description="3-beta hydroxysteroid dehydrogenase/isomerase" evidence="5">
    <location>
        <begin position="63"/>
        <end position="204"/>
    </location>
</feature>
<evidence type="ECO:0000259" key="5">
    <source>
        <dbReference type="Pfam" id="PF01073"/>
    </source>
</evidence>
<evidence type="ECO:0000313" key="6">
    <source>
        <dbReference type="Proteomes" id="UP000515202"/>
    </source>
</evidence>
<dbReference type="PANTHER" id="PTHR43245">
    <property type="entry name" value="BIFUNCTIONAL POLYMYXIN RESISTANCE PROTEIN ARNA"/>
    <property type="match status" value="1"/>
</dbReference>
<keyword evidence="3" id="KW-0812">Transmembrane</keyword>
<organism evidence="6 7">
    <name type="scientific">Pteropus vampyrus</name>
    <name type="common">Large flying fox</name>
    <dbReference type="NCBI Taxonomy" id="132908"/>
    <lineage>
        <taxon>Eukaryota</taxon>
        <taxon>Metazoa</taxon>
        <taxon>Chordata</taxon>
        <taxon>Craniata</taxon>
        <taxon>Vertebrata</taxon>
        <taxon>Euteleostomi</taxon>
        <taxon>Mammalia</taxon>
        <taxon>Eutheria</taxon>
        <taxon>Laurasiatheria</taxon>
        <taxon>Chiroptera</taxon>
        <taxon>Yinpterochiroptera</taxon>
        <taxon>Pteropodoidea</taxon>
        <taxon>Pteropodidae</taxon>
        <taxon>Pteropodinae</taxon>
        <taxon>Pteropus</taxon>
    </lineage>
</organism>
<dbReference type="AlphaFoldDB" id="A0A6P6C2J9"/>
<dbReference type="PANTHER" id="PTHR43245:SF51">
    <property type="entry name" value="SHORT CHAIN DEHYDROGENASE_REDUCTASE FAMILY 42E, MEMBER 2"/>
    <property type="match status" value="1"/>
</dbReference>
<dbReference type="GO" id="GO:0006694">
    <property type="term" value="P:steroid biosynthetic process"/>
    <property type="evidence" value="ECO:0007669"/>
    <property type="project" value="InterPro"/>
</dbReference>
<dbReference type="InterPro" id="IPR036291">
    <property type="entry name" value="NAD(P)-bd_dom_sf"/>
</dbReference>
<evidence type="ECO:0000313" key="7">
    <source>
        <dbReference type="RefSeq" id="XP_023381564.1"/>
    </source>
</evidence>
<gene>
    <name evidence="7" type="primary">NSDHL</name>
</gene>
<dbReference type="OrthoDB" id="10262413at2759"/>
<keyword evidence="3" id="KW-1133">Transmembrane helix</keyword>
<dbReference type="Pfam" id="PF01073">
    <property type="entry name" value="3Beta_HSD"/>
    <property type="match status" value="1"/>
</dbReference>
<reference evidence="7" key="1">
    <citation type="submission" date="2025-08" db="UniProtKB">
        <authorList>
            <consortium name="RefSeq"/>
        </authorList>
    </citation>
    <scope>IDENTIFICATION</scope>
    <source>
        <tissue evidence="7">Kidney</tissue>
    </source>
</reference>
<proteinExistence type="inferred from homology"/>
<comment type="similarity">
    <text evidence="1 3">Belongs to the 3-beta-HSD family.</text>
</comment>
<dbReference type="RefSeq" id="XP_023381564.1">
    <property type="nucleotide sequence ID" value="XM_023525796.1"/>
</dbReference>
<protein>
    <submittedName>
        <fullName evidence="7">Sterol-4-alpha-carboxylate 3-dehydrogenase, decarboxylating</fullName>
    </submittedName>
</protein>
<evidence type="ECO:0000256" key="3">
    <source>
        <dbReference type="RuleBase" id="RU004475"/>
    </source>
</evidence>
<evidence type="ECO:0000256" key="2">
    <source>
        <dbReference type="ARBA" id="ARBA00023002"/>
    </source>
</evidence>
<feature type="region of interest" description="Disordered" evidence="4">
    <location>
        <begin position="1"/>
        <end position="26"/>
    </location>
</feature>
<dbReference type="KEGG" id="pvp:105308815"/>
<evidence type="ECO:0000256" key="1">
    <source>
        <dbReference type="ARBA" id="ARBA00009219"/>
    </source>
</evidence>
<dbReference type="SUPFAM" id="SSF51735">
    <property type="entry name" value="NAD(P)-binding Rossmann-fold domains"/>
    <property type="match status" value="1"/>
</dbReference>
<name>A0A6P6C2J9_PTEVA</name>
<keyword evidence="3" id="KW-0472">Membrane</keyword>